<keyword evidence="9 11" id="KW-0539">Nucleus</keyword>
<dbReference type="EMBL" id="KQ030515">
    <property type="protein sequence ID" value="KJZ75664.1"/>
    <property type="molecule type" value="Genomic_DNA"/>
</dbReference>
<dbReference type="AlphaFoldDB" id="A0A0F8A5P0"/>
<sequence>MPLDFPSIFLLPTHLQPDELHQLEDSIPTLTYDVREAQVVVGNIHKTGRALFELRRLKLDTEPVAQNDIEQRHEDGGAKTDLARLNTPSDIVQVVKLSWLKESLAQSTVLPLADCVLYRGRKKATAQLDAASDKTLAPSHKPGILKRAAVDAPLADAQPRSRHLPTGYARGETSREHGQPHPPPSLLHQTTSEHGAVLPSIPSYLHTTYSCQRPTPVNHPNGAFVEELKSIRTVRLLQGDQIGVRAYSTAIATLAAYPHRLQWPLEIARLPGCGTKIAELYEQWRQTGQTGEAAAAASDPKITVLQLFYNIWGVGDTTAREFYRKGWRDLDDVVEYGWASLSRVQQIGVKYYDDFQVKIPRKEVESIAQTILDHARRIDAGFELTVAGGYRRGKRESGDVDVIVSHRDESQTLGLIDKIVWSLEKDGFVTHTLSLWTKNSERGQVPLPWKGDGRGRGSGFDTLDKAMVVWRQPEQKGGKSTALHRRVDIIISPWKTVGCALLGWSGGTTFQRDLRRYCGKEKGLKFDSSGIRRKDNGEWMDFEGIEAGWDASKGRRAAPDMQTAERRVLDGLGLSWRPPEERCTG</sequence>
<keyword evidence="6 11" id="KW-0227">DNA damage</keyword>
<dbReference type="InterPro" id="IPR027421">
    <property type="entry name" value="DNA_pol_lamdba_lyase_dom_sf"/>
</dbReference>
<dbReference type="SMART" id="SM00483">
    <property type="entry name" value="POLXc"/>
    <property type="match status" value="1"/>
</dbReference>
<dbReference type="InterPro" id="IPR002008">
    <property type="entry name" value="DNA_pol_X_beta-like"/>
</dbReference>
<evidence type="ECO:0000259" key="13">
    <source>
        <dbReference type="SMART" id="SM00483"/>
    </source>
</evidence>
<feature type="domain" description="DNA-directed DNA polymerase X" evidence="13">
    <location>
        <begin position="218"/>
        <end position="583"/>
    </location>
</feature>
<dbReference type="FunFam" id="3.30.210.10:FF:000005">
    <property type="entry name" value="DNA polymerase IV"/>
    <property type="match status" value="1"/>
</dbReference>
<evidence type="ECO:0000256" key="8">
    <source>
        <dbReference type="ARBA" id="ARBA00023204"/>
    </source>
</evidence>
<dbReference type="InterPro" id="IPR010996">
    <property type="entry name" value="HHH_MUS81"/>
</dbReference>
<dbReference type="Gene3D" id="3.30.210.10">
    <property type="entry name" value="DNA polymerase, thumb domain"/>
    <property type="match status" value="1"/>
</dbReference>
<dbReference type="EC" id="2.7.7.7" evidence="11"/>
<evidence type="ECO:0000256" key="9">
    <source>
        <dbReference type="ARBA" id="ARBA00023242"/>
    </source>
</evidence>
<dbReference type="SUPFAM" id="SSF81301">
    <property type="entry name" value="Nucleotidyltransferase"/>
    <property type="match status" value="1"/>
</dbReference>
<dbReference type="PANTHER" id="PTHR11276:SF29">
    <property type="entry name" value="DNA POLYMERASE TYPE-X FAMILY PROTEIN POL4"/>
    <property type="match status" value="1"/>
</dbReference>
<dbReference type="Gene3D" id="3.30.460.10">
    <property type="entry name" value="Beta Polymerase, domain 2"/>
    <property type="match status" value="1"/>
</dbReference>
<protein>
    <recommendedName>
        <fullName evidence="11">DNA polymerase</fullName>
        <ecNumber evidence="11">2.7.7.7</ecNumber>
    </recommendedName>
</protein>
<evidence type="ECO:0000256" key="5">
    <source>
        <dbReference type="ARBA" id="ARBA00022723"/>
    </source>
</evidence>
<dbReference type="Proteomes" id="UP000054481">
    <property type="component" value="Unassembled WGS sequence"/>
</dbReference>
<dbReference type="InterPro" id="IPR018944">
    <property type="entry name" value="DNA_pol_lambd_fingers_domain"/>
</dbReference>
<evidence type="ECO:0000256" key="11">
    <source>
        <dbReference type="RuleBase" id="RU366014"/>
    </source>
</evidence>
<evidence type="ECO:0000256" key="7">
    <source>
        <dbReference type="ARBA" id="ARBA00022932"/>
    </source>
</evidence>
<dbReference type="InterPro" id="IPR043519">
    <property type="entry name" value="NT_sf"/>
</dbReference>
<dbReference type="FunFam" id="1.10.150.110:FF:000005">
    <property type="entry name" value="DNA polymerase POL4"/>
    <property type="match status" value="1"/>
</dbReference>
<dbReference type="CDD" id="cd00141">
    <property type="entry name" value="NT_POLXc"/>
    <property type="match status" value="1"/>
</dbReference>
<reference evidence="14 15" key="1">
    <citation type="journal article" date="2014" name="Genome Biol. Evol.">
        <title>Comparative genomics and transcriptomics analyses reveal divergent lifestyle features of nematode endoparasitic fungus Hirsutella minnesotensis.</title>
        <authorList>
            <person name="Lai Y."/>
            <person name="Liu K."/>
            <person name="Zhang X."/>
            <person name="Zhang X."/>
            <person name="Li K."/>
            <person name="Wang N."/>
            <person name="Shu C."/>
            <person name="Wu Y."/>
            <person name="Wang C."/>
            <person name="Bushley K.E."/>
            <person name="Xiang M."/>
            <person name="Liu X."/>
        </authorList>
    </citation>
    <scope>NUCLEOTIDE SEQUENCE [LARGE SCALE GENOMIC DNA]</scope>
    <source>
        <strain evidence="14 15">3608</strain>
    </source>
</reference>
<feature type="region of interest" description="Disordered" evidence="12">
    <location>
        <begin position="154"/>
        <end position="184"/>
    </location>
</feature>
<dbReference type="InterPro" id="IPR002054">
    <property type="entry name" value="DNA-dir_DNA_pol_X"/>
</dbReference>
<dbReference type="GO" id="GO:0003887">
    <property type="term" value="F:DNA-directed DNA polymerase activity"/>
    <property type="evidence" value="ECO:0007669"/>
    <property type="project" value="UniProtKB-UniRule"/>
</dbReference>
<proteinExistence type="inferred from homology"/>
<comment type="similarity">
    <text evidence="2 11">Belongs to the DNA polymerase type-X family.</text>
</comment>
<dbReference type="GO" id="GO:0005634">
    <property type="term" value="C:nucleus"/>
    <property type="evidence" value="ECO:0007669"/>
    <property type="project" value="UniProtKB-SubCell"/>
</dbReference>
<dbReference type="InterPro" id="IPR028207">
    <property type="entry name" value="DNA_pol_B_palm_palm"/>
</dbReference>
<keyword evidence="4 11" id="KW-0548">Nucleotidyltransferase</keyword>
<dbReference type="PRINTS" id="PR00870">
    <property type="entry name" value="DNAPOLXBETA"/>
</dbReference>
<dbReference type="InterPro" id="IPR037160">
    <property type="entry name" value="DNA_Pol_thumb_sf"/>
</dbReference>
<keyword evidence="3 11" id="KW-0808">Transferase</keyword>
<gene>
    <name evidence="14" type="ORF">HIM_04821</name>
</gene>
<comment type="function">
    <text evidence="11">DNA polymerase that functions in several pathways of DNA repair. Involved in base excision repair (BER) responsible for repair of lesions that give rise to abasic (AP) sites in DNA. Also contributes to DNA double-strand break repair by non-homologous end joining and homologous recombination. Has both template-dependent and template-independent (terminal transferase) DNA polymerase activities. Has also a 5'-deoxyribose-5-phosphate lyase (dRP lyase) activity.</text>
</comment>
<accession>A0A0F8A5P0</accession>
<evidence type="ECO:0000313" key="14">
    <source>
        <dbReference type="EMBL" id="KJZ75664.1"/>
    </source>
</evidence>
<dbReference type="SUPFAM" id="SSF81585">
    <property type="entry name" value="PsbU/PolX domain-like"/>
    <property type="match status" value="1"/>
</dbReference>
<keyword evidence="8 11" id="KW-0234">DNA repair</keyword>
<evidence type="ECO:0000256" key="4">
    <source>
        <dbReference type="ARBA" id="ARBA00022695"/>
    </source>
</evidence>
<dbReference type="PANTHER" id="PTHR11276">
    <property type="entry name" value="DNA POLYMERASE TYPE-X FAMILY MEMBER"/>
    <property type="match status" value="1"/>
</dbReference>
<dbReference type="Gene3D" id="1.10.150.110">
    <property type="entry name" value="DNA polymerase beta, N-terminal domain-like"/>
    <property type="match status" value="1"/>
</dbReference>
<dbReference type="InterPro" id="IPR022312">
    <property type="entry name" value="DNA_pol_X"/>
</dbReference>
<keyword evidence="7 11" id="KW-0239">DNA-directed DNA polymerase</keyword>
<dbReference type="OrthoDB" id="205514at2759"/>
<dbReference type="PRINTS" id="PR00869">
    <property type="entry name" value="DNAPOLX"/>
</dbReference>
<keyword evidence="15" id="KW-1185">Reference proteome</keyword>
<comment type="subcellular location">
    <subcellularLocation>
        <location evidence="1 11">Nucleus</location>
    </subcellularLocation>
</comment>
<evidence type="ECO:0000256" key="1">
    <source>
        <dbReference type="ARBA" id="ARBA00004123"/>
    </source>
</evidence>
<dbReference type="GO" id="GO:0046872">
    <property type="term" value="F:metal ion binding"/>
    <property type="evidence" value="ECO:0007669"/>
    <property type="project" value="UniProtKB-UniRule"/>
</dbReference>
<evidence type="ECO:0000256" key="6">
    <source>
        <dbReference type="ARBA" id="ARBA00022763"/>
    </source>
</evidence>
<name>A0A0F8A5P0_9HYPO</name>
<organism evidence="14 15">
    <name type="scientific">Hirsutella minnesotensis 3608</name>
    <dbReference type="NCBI Taxonomy" id="1043627"/>
    <lineage>
        <taxon>Eukaryota</taxon>
        <taxon>Fungi</taxon>
        <taxon>Dikarya</taxon>
        <taxon>Ascomycota</taxon>
        <taxon>Pezizomycotina</taxon>
        <taxon>Sordariomycetes</taxon>
        <taxon>Hypocreomycetidae</taxon>
        <taxon>Hypocreales</taxon>
        <taxon>Ophiocordycipitaceae</taxon>
        <taxon>Hirsutella</taxon>
    </lineage>
</organism>
<evidence type="ECO:0000256" key="12">
    <source>
        <dbReference type="SAM" id="MobiDB-lite"/>
    </source>
</evidence>
<comment type="catalytic activity">
    <reaction evidence="10 11">
        <text>DNA(n) + a 2'-deoxyribonucleoside 5'-triphosphate = DNA(n+1) + diphosphate</text>
        <dbReference type="Rhea" id="RHEA:22508"/>
        <dbReference type="Rhea" id="RHEA-COMP:17339"/>
        <dbReference type="Rhea" id="RHEA-COMP:17340"/>
        <dbReference type="ChEBI" id="CHEBI:33019"/>
        <dbReference type="ChEBI" id="CHEBI:61560"/>
        <dbReference type="ChEBI" id="CHEBI:173112"/>
        <dbReference type="EC" id="2.7.7.7"/>
    </reaction>
</comment>
<dbReference type="GO" id="GO:0003677">
    <property type="term" value="F:DNA binding"/>
    <property type="evidence" value="ECO:0007669"/>
    <property type="project" value="UniProtKB-UniRule"/>
</dbReference>
<dbReference type="FunFam" id="1.10.150.20:FF:000010">
    <property type="entry name" value="DNA polymerase lambda"/>
    <property type="match status" value="1"/>
</dbReference>
<keyword evidence="5" id="KW-0479">Metal-binding</keyword>
<evidence type="ECO:0000256" key="3">
    <source>
        <dbReference type="ARBA" id="ARBA00022679"/>
    </source>
</evidence>
<dbReference type="Pfam" id="PF14716">
    <property type="entry name" value="HHH_8"/>
    <property type="match status" value="1"/>
</dbReference>
<evidence type="ECO:0000313" key="15">
    <source>
        <dbReference type="Proteomes" id="UP000054481"/>
    </source>
</evidence>
<dbReference type="Pfam" id="PF14791">
    <property type="entry name" value="DNA_pol_B_thumb"/>
    <property type="match status" value="1"/>
</dbReference>
<dbReference type="GO" id="GO:0006303">
    <property type="term" value="P:double-strand break repair via nonhomologous end joining"/>
    <property type="evidence" value="ECO:0007669"/>
    <property type="project" value="TreeGrafter"/>
</dbReference>
<evidence type="ECO:0000256" key="2">
    <source>
        <dbReference type="ARBA" id="ARBA00008323"/>
    </source>
</evidence>
<dbReference type="Pfam" id="PF10391">
    <property type="entry name" value="DNA_pol_lambd_f"/>
    <property type="match status" value="1"/>
</dbReference>
<dbReference type="Gene3D" id="1.10.150.20">
    <property type="entry name" value="5' to 3' exonuclease, C-terminal subdomain"/>
    <property type="match status" value="1"/>
</dbReference>
<evidence type="ECO:0000256" key="10">
    <source>
        <dbReference type="ARBA" id="ARBA00049244"/>
    </source>
</evidence>
<dbReference type="InterPro" id="IPR029398">
    <property type="entry name" value="PolB_thumb"/>
</dbReference>
<dbReference type="Pfam" id="PF14792">
    <property type="entry name" value="DNA_pol_B_palm"/>
    <property type="match status" value="1"/>
</dbReference>
<dbReference type="SUPFAM" id="SSF47802">
    <property type="entry name" value="DNA polymerase beta, N-terminal domain-like"/>
    <property type="match status" value="1"/>
</dbReference>